<dbReference type="AlphaFoldDB" id="A0A9J6AUY1"/>
<dbReference type="InterPro" id="IPR016159">
    <property type="entry name" value="Cullin_repeat-like_dom_sf"/>
</dbReference>
<evidence type="ECO:0000256" key="1">
    <source>
        <dbReference type="ARBA" id="ARBA00006019"/>
    </source>
</evidence>
<dbReference type="EMBL" id="JACXVP010000002">
    <property type="protein sequence ID" value="KAG5628244.1"/>
    <property type="molecule type" value="Genomic_DNA"/>
</dbReference>
<keyword evidence="2" id="KW-0472">Membrane</keyword>
<proteinExistence type="inferred from homology"/>
<keyword evidence="2" id="KW-0812">Transmembrane</keyword>
<organism evidence="4 5">
    <name type="scientific">Solanum commersonii</name>
    <name type="common">Commerson's wild potato</name>
    <name type="synonym">Commerson's nightshade</name>
    <dbReference type="NCBI Taxonomy" id="4109"/>
    <lineage>
        <taxon>Eukaryota</taxon>
        <taxon>Viridiplantae</taxon>
        <taxon>Streptophyta</taxon>
        <taxon>Embryophyta</taxon>
        <taxon>Tracheophyta</taxon>
        <taxon>Spermatophyta</taxon>
        <taxon>Magnoliopsida</taxon>
        <taxon>eudicotyledons</taxon>
        <taxon>Gunneridae</taxon>
        <taxon>Pentapetalae</taxon>
        <taxon>asterids</taxon>
        <taxon>lamiids</taxon>
        <taxon>Solanales</taxon>
        <taxon>Solanaceae</taxon>
        <taxon>Solanoideae</taxon>
        <taxon>Solaneae</taxon>
        <taxon>Solanum</taxon>
    </lineage>
</organism>
<dbReference type="Gene3D" id="1.20.1310.10">
    <property type="entry name" value="Cullin Repeats"/>
    <property type="match status" value="2"/>
</dbReference>
<keyword evidence="2" id="KW-1133">Transmembrane helix</keyword>
<gene>
    <name evidence="4" type="ORF">H5410_013462</name>
</gene>
<dbReference type="GO" id="GO:0031625">
    <property type="term" value="F:ubiquitin protein ligase binding"/>
    <property type="evidence" value="ECO:0007669"/>
    <property type="project" value="InterPro"/>
</dbReference>
<feature type="domain" description="Cullin N-terminal" evidence="3">
    <location>
        <begin position="42"/>
        <end position="301"/>
    </location>
</feature>
<evidence type="ECO:0000259" key="3">
    <source>
        <dbReference type="Pfam" id="PF00888"/>
    </source>
</evidence>
<dbReference type="InterPro" id="IPR001373">
    <property type="entry name" value="Cullin_N"/>
</dbReference>
<dbReference type="InterPro" id="IPR045093">
    <property type="entry name" value="Cullin"/>
</dbReference>
<evidence type="ECO:0000313" key="5">
    <source>
        <dbReference type="Proteomes" id="UP000824120"/>
    </source>
</evidence>
<reference evidence="4 5" key="1">
    <citation type="submission" date="2020-09" db="EMBL/GenBank/DDBJ databases">
        <title>De no assembly of potato wild relative species, Solanum commersonii.</title>
        <authorList>
            <person name="Cho K."/>
        </authorList>
    </citation>
    <scope>NUCLEOTIDE SEQUENCE [LARGE SCALE GENOMIC DNA]</scope>
    <source>
        <strain evidence="4">LZ3.2</strain>
        <tissue evidence="4">Leaf</tissue>
    </source>
</reference>
<evidence type="ECO:0000256" key="2">
    <source>
        <dbReference type="SAM" id="Phobius"/>
    </source>
</evidence>
<dbReference type="FunFam" id="1.20.1310.10:FF:000001">
    <property type="entry name" value="Cullin 3"/>
    <property type="match status" value="1"/>
</dbReference>
<evidence type="ECO:0000313" key="4">
    <source>
        <dbReference type="EMBL" id="KAG5628244.1"/>
    </source>
</evidence>
<protein>
    <recommendedName>
        <fullName evidence="3">Cullin N-terminal domain-containing protein</fullName>
    </recommendedName>
</protein>
<sequence length="308" mass="35910">MSNLKPTLSFEQGWPILQEEAINKAILLVEECHTSNQFTSEETVYNMCDNNPAGPEAQKLYQQYKKTMEGYVSSKVVPSIQGKKDDVLLHELVKRWNNHKIITRWLFRFFHYLDRHSCTLTGSLNFVKTLASPLSIVQKRISPVLELLLDFIFLWLPEAILDSSVFLFLINSMYYILHLVSLLLVTMIQINREREGELIDQALAKNILDIYVEIGGDTMKYYEKDFEESMLKDTAVFYSKKASDWIASKSYEEYMLKAEECLKDEERRVQSYLKDRSKHKLLEVVEYELLTVHASKLEEKKQINLGAA</sequence>
<keyword evidence="5" id="KW-1185">Reference proteome</keyword>
<comment type="caution">
    <text evidence="4">The sequence shown here is derived from an EMBL/GenBank/DDBJ whole genome shotgun (WGS) entry which is preliminary data.</text>
</comment>
<dbReference type="OrthoDB" id="27073at2759"/>
<dbReference type="GO" id="GO:0006511">
    <property type="term" value="P:ubiquitin-dependent protein catabolic process"/>
    <property type="evidence" value="ECO:0007669"/>
    <property type="project" value="InterPro"/>
</dbReference>
<accession>A0A9J6AUY1</accession>
<name>A0A9J6AUY1_SOLCO</name>
<dbReference type="Proteomes" id="UP000824120">
    <property type="component" value="Chromosome 2"/>
</dbReference>
<dbReference type="SUPFAM" id="SSF74788">
    <property type="entry name" value="Cullin repeat-like"/>
    <property type="match status" value="1"/>
</dbReference>
<comment type="similarity">
    <text evidence="1">Belongs to the cullin family.</text>
</comment>
<dbReference type="Pfam" id="PF00888">
    <property type="entry name" value="Cullin"/>
    <property type="match status" value="1"/>
</dbReference>
<dbReference type="PANTHER" id="PTHR11932">
    <property type="entry name" value="CULLIN"/>
    <property type="match status" value="1"/>
</dbReference>
<feature type="transmembrane region" description="Helical" evidence="2">
    <location>
        <begin position="166"/>
        <end position="185"/>
    </location>
</feature>